<accession>A0AAN9SLM8</accession>
<gene>
    <name evidence="1" type="ORF">VNO78_11050</name>
</gene>
<sequence length="199" mass="22178">MNCNVATFLGFLERSRTPLFQALLEVDDDPFIIDALGLRGGFGEDVDERKSFGRAAVGGEVALDRVGDGGNVRDDGGVRWLERIRRAYWRELQNSGKLGFRGGEFGEGFGRVDGGKVTSPDLEAFAEDQDEIRFLGRTYKECWLGTQGEIECLRKISMGRSEILLDSIIESLTKSMVWLVPIKEAAKKNLVALRMVIRT</sequence>
<evidence type="ECO:0000313" key="2">
    <source>
        <dbReference type="Proteomes" id="UP001386955"/>
    </source>
</evidence>
<keyword evidence="2" id="KW-1185">Reference proteome</keyword>
<protein>
    <submittedName>
        <fullName evidence="1">Uncharacterized protein</fullName>
    </submittedName>
</protein>
<dbReference type="EMBL" id="JAYMYS010000003">
    <property type="protein sequence ID" value="KAK7399856.1"/>
    <property type="molecule type" value="Genomic_DNA"/>
</dbReference>
<name>A0AAN9SLM8_PSOTE</name>
<proteinExistence type="predicted"/>
<comment type="caution">
    <text evidence="1">The sequence shown here is derived from an EMBL/GenBank/DDBJ whole genome shotgun (WGS) entry which is preliminary data.</text>
</comment>
<dbReference type="Proteomes" id="UP001386955">
    <property type="component" value="Unassembled WGS sequence"/>
</dbReference>
<organism evidence="1 2">
    <name type="scientific">Psophocarpus tetragonolobus</name>
    <name type="common">Winged bean</name>
    <name type="synonym">Dolichos tetragonolobus</name>
    <dbReference type="NCBI Taxonomy" id="3891"/>
    <lineage>
        <taxon>Eukaryota</taxon>
        <taxon>Viridiplantae</taxon>
        <taxon>Streptophyta</taxon>
        <taxon>Embryophyta</taxon>
        <taxon>Tracheophyta</taxon>
        <taxon>Spermatophyta</taxon>
        <taxon>Magnoliopsida</taxon>
        <taxon>eudicotyledons</taxon>
        <taxon>Gunneridae</taxon>
        <taxon>Pentapetalae</taxon>
        <taxon>rosids</taxon>
        <taxon>fabids</taxon>
        <taxon>Fabales</taxon>
        <taxon>Fabaceae</taxon>
        <taxon>Papilionoideae</taxon>
        <taxon>50 kb inversion clade</taxon>
        <taxon>NPAAA clade</taxon>
        <taxon>indigoferoid/millettioid clade</taxon>
        <taxon>Phaseoleae</taxon>
        <taxon>Psophocarpus</taxon>
    </lineage>
</organism>
<dbReference type="AlphaFoldDB" id="A0AAN9SLM8"/>
<evidence type="ECO:0000313" key="1">
    <source>
        <dbReference type="EMBL" id="KAK7399856.1"/>
    </source>
</evidence>
<reference evidence="1 2" key="1">
    <citation type="submission" date="2024-01" db="EMBL/GenBank/DDBJ databases">
        <title>The genomes of 5 underutilized Papilionoideae crops provide insights into root nodulation and disease resistanc.</title>
        <authorList>
            <person name="Jiang F."/>
        </authorList>
    </citation>
    <scope>NUCLEOTIDE SEQUENCE [LARGE SCALE GENOMIC DNA]</scope>
    <source>
        <strain evidence="1">DUOXIRENSHENG_FW03</strain>
        <tissue evidence="1">Leaves</tissue>
    </source>
</reference>